<sequence length="418" mass="45596">MRIRETTVPGFEQLGDIDAANVVRCARTLLRRPLLHAASPDGDLLGMIYRHRAVLQELFATLLGYRLVIRRRYARLYKSGPGEDATRAVPALTPRGYAHVALTLAALTGCGKQVLLSRLIEEIRAAASEAGLVIGDEPGDRRSMAAALRHLVNLGVLTETEGTVGPLANDTTAEALITVDTDLLGQLVTGPLSEADGPERLVELAAGNEGAHAVTVEQSVRRRLVEDPVVHYHDLPEAQASWLRRHRAGETRLLERYFGLVAESRSEGIATTDPQDYLNDAPFPGNSTVARVAQLALPKLLEDSEPRDGDHRHPLGWEDFARVCGELLENYPAAWSRRAIDDPDSLVTMVVDLLRRVGVLAPHDSGEAGRWLLSPSAHRWLPIPDGEPGPAERETDTPAEEPAPDLALFDYPEGESAR</sequence>
<name>A0A099D1H3_9ACTN</name>
<gene>
    <name evidence="2" type="ORF">CDG81_06570</name>
    <name evidence="3" type="ORF">IL38_21605</name>
</gene>
<feature type="region of interest" description="Disordered" evidence="1">
    <location>
        <begin position="381"/>
        <end position="418"/>
    </location>
</feature>
<evidence type="ECO:0000313" key="5">
    <source>
        <dbReference type="Proteomes" id="UP000215043"/>
    </source>
</evidence>
<dbReference type="HOGENOM" id="CLU_049155_0_0_11"/>
<proteinExistence type="predicted"/>
<dbReference type="eggNOG" id="ENOG502Z813">
    <property type="taxonomic scope" value="Bacteria"/>
</dbReference>
<dbReference type="InterPro" id="IPR013494">
    <property type="entry name" value="CHP02678"/>
</dbReference>
<dbReference type="Proteomes" id="UP000029737">
    <property type="component" value="Unassembled WGS sequence"/>
</dbReference>
<dbReference type="EMBL" id="CP022752">
    <property type="protein sequence ID" value="ASU78029.1"/>
    <property type="molecule type" value="Genomic_DNA"/>
</dbReference>
<reference evidence="2 5" key="2">
    <citation type="submission" date="2017-08" db="EMBL/GenBank/DDBJ databases">
        <title>The complete genome sequence of moderately halophilic actinomycete Actinopolyspora erythraea YIM 90600, the producer of novel erythromycin, novel actinopolysporins A-C and tubercidin.</title>
        <authorList>
            <person name="Yin M."/>
            <person name="Tang S."/>
        </authorList>
    </citation>
    <scope>NUCLEOTIDE SEQUENCE [LARGE SCALE GENOMIC DNA]</scope>
    <source>
        <strain evidence="2 5">YIM 90600</strain>
    </source>
</reference>
<evidence type="ECO:0000313" key="3">
    <source>
        <dbReference type="EMBL" id="KGI79796.1"/>
    </source>
</evidence>
<organism evidence="2 5">
    <name type="scientific">Actinopolyspora erythraea</name>
    <dbReference type="NCBI Taxonomy" id="414996"/>
    <lineage>
        <taxon>Bacteria</taxon>
        <taxon>Bacillati</taxon>
        <taxon>Actinomycetota</taxon>
        <taxon>Actinomycetes</taxon>
        <taxon>Actinopolysporales</taxon>
        <taxon>Actinopolysporaceae</taxon>
        <taxon>Actinopolyspora</taxon>
    </lineage>
</organism>
<protein>
    <submittedName>
        <fullName evidence="2">TIGR02678 family protein</fullName>
    </submittedName>
</protein>
<dbReference type="OrthoDB" id="188354at2"/>
<dbReference type="NCBIfam" id="TIGR02678">
    <property type="entry name" value="TIGR02678 family protein"/>
    <property type="match status" value="1"/>
</dbReference>
<evidence type="ECO:0000313" key="2">
    <source>
        <dbReference type="EMBL" id="ASU78029.1"/>
    </source>
</evidence>
<reference evidence="3 4" key="1">
    <citation type="journal article" date="2014" name="PLoS ONE">
        <title>Identification and Characterization of a New Erythromycin Biosynthetic Gene Cluster in Actinopolyspora erythraea YIM90600, a Novel Erythronolide-Producing Halophilic Actinomycete Isolated from Salt Field.</title>
        <authorList>
            <person name="Chen D."/>
            <person name="Feng J."/>
            <person name="Huang L."/>
            <person name="Zhang Q."/>
            <person name="Wu J."/>
            <person name="Zhu X."/>
            <person name="Duan Y."/>
            <person name="Xu Z."/>
        </authorList>
    </citation>
    <scope>NUCLEOTIDE SEQUENCE [LARGE SCALE GENOMIC DNA]</scope>
    <source>
        <strain evidence="3 4">YIM90600</strain>
    </source>
</reference>
<accession>A0A099D1H3</accession>
<dbReference type="Proteomes" id="UP000215043">
    <property type="component" value="Chromosome"/>
</dbReference>
<dbReference type="AlphaFoldDB" id="A0A099D1H3"/>
<keyword evidence="4" id="KW-1185">Reference proteome</keyword>
<dbReference type="Pfam" id="PF09661">
    <property type="entry name" value="DUF2398"/>
    <property type="match status" value="1"/>
</dbReference>
<dbReference type="KEGG" id="aey:CDG81_06570"/>
<dbReference type="RefSeq" id="WP_043577462.1">
    <property type="nucleotide sequence ID" value="NZ_CP022752.1"/>
</dbReference>
<dbReference type="EMBL" id="JPMV01000039">
    <property type="protein sequence ID" value="KGI79796.1"/>
    <property type="molecule type" value="Genomic_DNA"/>
</dbReference>
<evidence type="ECO:0000313" key="4">
    <source>
        <dbReference type="Proteomes" id="UP000029737"/>
    </source>
</evidence>
<evidence type="ECO:0000256" key="1">
    <source>
        <dbReference type="SAM" id="MobiDB-lite"/>
    </source>
</evidence>